<organism evidence="2 3">
    <name type="scientific">Oryza glaberrima</name>
    <name type="common">African rice</name>
    <dbReference type="NCBI Taxonomy" id="4538"/>
    <lineage>
        <taxon>Eukaryota</taxon>
        <taxon>Viridiplantae</taxon>
        <taxon>Streptophyta</taxon>
        <taxon>Embryophyta</taxon>
        <taxon>Tracheophyta</taxon>
        <taxon>Spermatophyta</taxon>
        <taxon>Magnoliopsida</taxon>
        <taxon>Liliopsida</taxon>
        <taxon>Poales</taxon>
        <taxon>Poaceae</taxon>
        <taxon>BOP clade</taxon>
        <taxon>Oryzoideae</taxon>
        <taxon>Oryzeae</taxon>
        <taxon>Oryzinae</taxon>
        <taxon>Oryza</taxon>
    </lineage>
</organism>
<reference evidence="2" key="1">
    <citation type="submission" date="2015-06" db="UniProtKB">
        <authorList>
            <consortium name="EnsemblPlants"/>
        </authorList>
    </citation>
    <scope>IDENTIFICATION</scope>
</reference>
<evidence type="ECO:0000313" key="3">
    <source>
        <dbReference type="Proteomes" id="UP000007306"/>
    </source>
</evidence>
<keyword evidence="3" id="KW-1185">Reference proteome</keyword>
<dbReference type="Gramene" id="ORGLA12G0035200.1">
    <property type="protein sequence ID" value="ORGLA12G0035200.1"/>
    <property type="gene ID" value="ORGLA12G0035200"/>
</dbReference>
<accession>I1R496</accession>
<reference evidence="2 3" key="2">
    <citation type="submission" date="2018-04" db="EMBL/GenBank/DDBJ databases">
        <title>OglaRS2 (Oryza glaberrima Reference Sequence Version 2).</title>
        <authorList>
            <person name="Zhang J."/>
            <person name="Kudrna D."/>
            <person name="Lee S."/>
            <person name="Talag J."/>
            <person name="Rajasekar S."/>
            <person name="Wing R.A."/>
        </authorList>
    </citation>
    <scope>NUCLEOTIDE SEQUENCE [LARGE SCALE GENOMIC DNA]</scope>
    <source>
        <strain evidence="2 3">cv. IRGC 96717</strain>
    </source>
</reference>
<feature type="compositionally biased region" description="Basic residues" evidence="1">
    <location>
        <begin position="40"/>
        <end position="52"/>
    </location>
</feature>
<proteinExistence type="predicted"/>
<feature type="region of interest" description="Disordered" evidence="1">
    <location>
        <begin position="1"/>
        <end position="120"/>
    </location>
</feature>
<sequence>RRGRRPQEDSTRASARRCPTPSRRLRAAVHPSAPCSAPPRRLRAAAHQKTTTRRLAPSAWLCRPPSRSRTWTGARRRPPPLRRRRRRRPRRPAVPAGEREEEAGEPVAAESQPHHHPSPLKLVGTVAVCPFAQCPVPLVEVAR</sequence>
<evidence type="ECO:0000256" key="1">
    <source>
        <dbReference type="SAM" id="MobiDB-lite"/>
    </source>
</evidence>
<feature type="compositionally biased region" description="Basic residues" evidence="1">
    <location>
        <begin position="74"/>
        <end position="91"/>
    </location>
</feature>
<dbReference type="Proteomes" id="UP000007306">
    <property type="component" value="Chromosome 12"/>
</dbReference>
<protein>
    <submittedName>
        <fullName evidence="2">Uncharacterized protein</fullName>
    </submittedName>
</protein>
<dbReference type="HOGENOM" id="CLU_1811168_0_0_1"/>
<evidence type="ECO:0000313" key="2">
    <source>
        <dbReference type="EnsemblPlants" id="ORGLA12G0035200.1"/>
    </source>
</evidence>
<name>I1R496_ORYGL</name>
<dbReference type="AlphaFoldDB" id="I1R496"/>
<feature type="compositionally biased region" description="Basic and acidic residues" evidence="1">
    <location>
        <begin position="1"/>
        <end position="11"/>
    </location>
</feature>
<dbReference type="EnsemblPlants" id="ORGLA12G0035200.1">
    <property type="protein sequence ID" value="ORGLA12G0035200.1"/>
    <property type="gene ID" value="ORGLA12G0035200"/>
</dbReference>